<gene>
    <name evidence="10" type="ORF">DEO27_023520</name>
</gene>
<dbReference type="KEGG" id="mrub:DEO27_023520"/>
<keyword evidence="2 7" id="KW-0813">Transport</keyword>
<comment type="similarity">
    <text evidence="7">Belongs to the TonB-dependent receptor family.</text>
</comment>
<sequence>MRQIYLRCFAFLLFSVITMTAYAQKTVTGTVTEKSGQVLPGVSVAEKGTSNGTTTNADGKYSIRVKQGAVLTFSFIGFKSAEVTVGTQAAINVTLDEKENALTEVVVTALGIKREKKSLGYAVQEVKGETLAATKESNFVNALSGKVAGLQITRSGNGPGGSSKITLRGNNSLTGSNQPLIVVDGVPLDNFTGATNNDYYNPSLDMGNGLSDINAEDIESMSVLKGPSAAALYGSRAGNGAILITTKTGKAQKGLGITISSSIGVESIFARPGLQQDFGQGNNNAYSSTVASSWGPKATGQDVKKWDGTTAPLHTYDNIANYFAKGLSSNQSISFQQQYKSTSVYTSYNRLDDKSIIPGAKLIRNNLTGRTVSKFGEGDKWTVDTKVQYINATALNRPQGGANNSNTFNALSLLPTSIDVRDFKGRTDNAGNMIWWRQNNEINPYWAAKYNLNQDIRNRFLLNASIKYQFNSWLNAELKGGADTYTTNTESRTYAGITPTSTGSYGLGKSNFTETNYSGLLTAKKDNIFGKWGGTATLGGNLMNRQASSLSANANPLQVPNLFSINNGTTNPTVNQSVANHDIYSVYGSLGLNYDGYFFLDGTFRNDWSSVLNAANRSYFYPSVSTSFLFTELMTKNGSTLPSWLTYGKIRGSFASVGNDMDPYQLYNVYTIGKDPNGNTTASRGDVLFDPNVRSELIKSYEAGLEMRFFNSRLGFDFALYKSNATRQLINLPMDGLSGYTARKINAGDIQNKGLELMVDGKILTGQGFNWNTTVNFSINRNTIKSLTSDVTQYALGGFDDLSVVAQTGQLYGEIIGSRLLRVKDASSPYNGQLLLDANGLPQVDPVKTKLGNQQASSLLGVTNTFSYKNFDLSFLVDARFGGQIFSGTIAHMEATGTSNKTVINGDRPEMLVDGVVLNPTTNQYEKNTVKASAQNYWAVVAGHGNMGVSEANLYDASNIRLRNVQLNYNLPQKFAHSIGMQRARVGVSANNVWLISSHMNGMDPESSYATGTNATGFENGSFPTTRTILFNLTVGF</sequence>
<feature type="signal peptide" evidence="8">
    <location>
        <begin position="1"/>
        <end position="23"/>
    </location>
</feature>
<dbReference type="PROSITE" id="PS52016">
    <property type="entry name" value="TONB_DEPENDENT_REC_3"/>
    <property type="match status" value="1"/>
</dbReference>
<proteinExistence type="inferred from homology"/>
<dbReference type="Gene3D" id="2.170.130.10">
    <property type="entry name" value="TonB-dependent receptor, plug domain"/>
    <property type="match status" value="1"/>
</dbReference>
<dbReference type="EMBL" id="CP043450">
    <property type="protein sequence ID" value="QEM12852.1"/>
    <property type="molecule type" value="Genomic_DNA"/>
</dbReference>
<evidence type="ECO:0000313" key="10">
    <source>
        <dbReference type="EMBL" id="QEM12852.1"/>
    </source>
</evidence>
<name>A0A5C1I3P1_9SPHI</name>
<evidence type="ECO:0000256" key="3">
    <source>
        <dbReference type="ARBA" id="ARBA00022452"/>
    </source>
</evidence>
<evidence type="ECO:0000256" key="8">
    <source>
        <dbReference type="SAM" id="SignalP"/>
    </source>
</evidence>
<dbReference type="AlphaFoldDB" id="A0A5C1I3P1"/>
<dbReference type="OrthoDB" id="9768177at2"/>
<dbReference type="Pfam" id="PF13715">
    <property type="entry name" value="CarbopepD_reg_2"/>
    <property type="match status" value="1"/>
</dbReference>
<keyword evidence="11" id="KW-1185">Reference proteome</keyword>
<evidence type="ECO:0000256" key="1">
    <source>
        <dbReference type="ARBA" id="ARBA00004571"/>
    </source>
</evidence>
<keyword evidence="5 7" id="KW-0472">Membrane</keyword>
<evidence type="ECO:0000256" key="6">
    <source>
        <dbReference type="ARBA" id="ARBA00023237"/>
    </source>
</evidence>
<keyword evidence="8" id="KW-0732">Signal</keyword>
<evidence type="ECO:0000256" key="7">
    <source>
        <dbReference type="PROSITE-ProRule" id="PRU01360"/>
    </source>
</evidence>
<dbReference type="Pfam" id="PF07715">
    <property type="entry name" value="Plug"/>
    <property type="match status" value="1"/>
</dbReference>
<organism evidence="10 11">
    <name type="scientific">Mucilaginibacter rubeus</name>
    <dbReference type="NCBI Taxonomy" id="2027860"/>
    <lineage>
        <taxon>Bacteria</taxon>
        <taxon>Pseudomonadati</taxon>
        <taxon>Bacteroidota</taxon>
        <taxon>Sphingobacteriia</taxon>
        <taxon>Sphingobacteriales</taxon>
        <taxon>Sphingobacteriaceae</taxon>
        <taxon>Mucilaginibacter</taxon>
    </lineage>
</organism>
<evidence type="ECO:0000256" key="5">
    <source>
        <dbReference type="ARBA" id="ARBA00023136"/>
    </source>
</evidence>
<dbReference type="Proteomes" id="UP000251402">
    <property type="component" value="Chromosome"/>
</dbReference>
<dbReference type="InterPro" id="IPR023996">
    <property type="entry name" value="TonB-dep_OMP_SusC/RagA"/>
</dbReference>
<keyword evidence="4 7" id="KW-0812">Transmembrane</keyword>
<dbReference type="Gene3D" id="2.60.40.1120">
    <property type="entry name" value="Carboxypeptidase-like, regulatory domain"/>
    <property type="match status" value="1"/>
</dbReference>
<accession>A0A5C1I3P1</accession>
<dbReference type="InterPro" id="IPR036942">
    <property type="entry name" value="Beta-barrel_TonB_sf"/>
</dbReference>
<dbReference type="NCBIfam" id="TIGR04057">
    <property type="entry name" value="SusC_RagA_signa"/>
    <property type="match status" value="1"/>
</dbReference>
<dbReference type="InterPro" id="IPR039426">
    <property type="entry name" value="TonB-dep_rcpt-like"/>
</dbReference>
<dbReference type="InterPro" id="IPR037066">
    <property type="entry name" value="Plug_dom_sf"/>
</dbReference>
<dbReference type="SUPFAM" id="SSF56935">
    <property type="entry name" value="Porins"/>
    <property type="match status" value="1"/>
</dbReference>
<reference evidence="10" key="1">
    <citation type="submission" date="2019-08" db="EMBL/GenBank/DDBJ databases">
        <title>Comparative genome analysis confer to the adaptation heavy metal polluted environment.</title>
        <authorList>
            <person name="Li Y."/>
        </authorList>
    </citation>
    <scope>NUCLEOTIDE SEQUENCE [LARGE SCALE GENOMIC DNA]</scope>
    <source>
        <strain evidence="10">P1</strain>
    </source>
</reference>
<evidence type="ECO:0000256" key="2">
    <source>
        <dbReference type="ARBA" id="ARBA00022448"/>
    </source>
</evidence>
<dbReference type="Gene3D" id="2.40.170.20">
    <property type="entry name" value="TonB-dependent receptor, beta-barrel domain"/>
    <property type="match status" value="1"/>
</dbReference>
<keyword evidence="3 7" id="KW-1134">Transmembrane beta strand</keyword>
<dbReference type="SUPFAM" id="SSF49464">
    <property type="entry name" value="Carboxypeptidase regulatory domain-like"/>
    <property type="match status" value="1"/>
</dbReference>
<dbReference type="GO" id="GO:0009279">
    <property type="term" value="C:cell outer membrane"/>
    <property type="evidence" value="ECO:0007669"/>
    <property type="project" value="UniProtKB-SubCell"/>
</dbReference>
<dbReference type="InterPro" id="IPR023997">
    <property type="entry name" value="TonB-dep_OMP_SusC/RagA_CS"/>
</dbReference>
<feature type="domain" description="TonB-dependent receptor plug" evidence="9">
    <location>
        <begin position="116"/>
        <end position="241"/>
    </location>
</feature>
<protein>
    <submittedName>
        <fullName evidence="10">SusC/RagA family TonB-linked outer membrane protein</fullName>
    </submittedName>
</protein>
<dbReference type="InterPro" id="IPR008969">
    <property type="entry name" value="CarboxyPept-like_regulatory"/>
</dbReference>
<comment type="subcellular location">
    <subcellularLocation>
        <location evidence="1 7">Cell outer membrane</location>
        <topology evidence="1 7">Multi-pass membrane protein</topology>
    </subcellularLocation>
</comment>
<evidence type="ECO:0000256" key="4">
    <source>
        <dbReference type="ARBA" id="ARBA00022692"/>
    </source>
</evidence>
<evidence type="ECO:0000313" key="11">
    <source>
        <dbReference type="Proteomes" id="UP000251402"/>
    </source>
</evidence>
<dbReference type="NCBIfam" id="TIGR04056">
    <property type="entry name" value="OMP_RagA_SusC"/>
    <property type="match status" value="1"/>
</dbReference>
<dbReference type="InterPro" id="IPR012910">
    <property type="entry name" value="Plug_dom"/>
</dbReference>
<evidence type="ECO:0000259" key="9">
    <source>
        <dbReference type="Pfam" id="PF07715"/>
    </source>
</evidence>
<keyword evidence="6 7" id="KW-0998">Cell outer membrane</keyword>
<feature type="chain" id="PRO_5022772220" evidence="8">
    <location>
        <begin position="24"/>
        <end position="1037"/>
    </location>
</feature>